<name>A0A7K1SVD2_9SPHI</name>
<keyword evidence="4" id="KW-1185">Reference proteome</keyword>
<dbReference type="InterPro" id="IPR052893">
    <property type="entry name" value="TCS_response_regulator"/>
</dbReference>
<evidence type="ECO:0000256" key="1">
    <source>
        <dbReference type="PROSITE-ProRule" id="PRU00169"/>
    </source>
</evidence>
<dbReference type="InterPro" id="IPR001789">
    <property type="entry name" value="Sig_transdc_resp-reg_receiver"/>
</dbReference>
<dbReference type="PANTHER" id="PTHR44520:SF2">
    <property type="entry name" value="RESPONSE REGULATOR RCP1"/>
    <property type="match status" value="1"/>
</dbReference>
<keyword evidence="1" id="KW-0597">Phosphoprotein</keyword>
<sequence length="133" mass="15534">MQQKINFIIIDDSKEDCYLIKKRLETLDKNFNIKSFLSAQEAYDYINHTGINTPADSRKNIIILDIYMPLMDGFEFVEEFETLPKNVQDNYLICALTSSINKIYIDKISTYNSVKYFLEKPIKTESLLDLIEG</sequence>
<dbReference type="CDD" id="cd00156">
    <property type="entry name" value="REC"/>
    <property type="match status" value="1"/>
</dbReference>
<evidence type="ECO:0000313" key="3">
    <source>
        <dbReference type="EMBL" id="MVN21243.1"/>
    </source>
</evidence>
<feature type="domain" description="Response regulatory" evidence="2">
    <location>
        <begin position="6"/>
        <end position="133"/>
    </location>
</feature>
<reference evidence="3 4" key="1">
    <citation type="submission" date="2019-12" db="EMBL/GenBank/DDBJ databases">
        <title>Mucilaginibacter sp. HMF7410 genome sequencing and assembly.</title>
        <authorList>
            <person name="Kang H."/>
            <person name="Cha I."/>
            <person name="Kim H."/>
            <person name="Joh K."/>
        </authorList>
    </citation>
    <scope>NUCLEOTIDE SEQUENCE [LARGE SCALE GENOMIC DNA]</scope>
    <source>
        <strain evidence="3 4">HMF7410</strain>
    </source>
</reference>
<dbReference type="SMART" id="SM00448">
    <property type="entry name" value="REC"/>
    <property type="match status" value="1"/>
</dbReference>
<organism evidence="3 4">
    <name type="scientific">Mucilaginibacter arboris</name>
    <dbReference type="NCBI Taxonomy" id="2682090"/>
    <lineage>
        <taxon>Bacteria</taxon>
        <taxon>Pseudomonadati</taxon>
        <taxon>Bacteroidota</taxon>
        <taxon>Sphingobacteriia</taxon>
        <taxon>Sphingobacteriales</taxon>
        <taxon>Sphingobacteriaceae</taxon>
        <taxon>Mucilaginibacter</taxon>
    </lineage>
</organism>
<dbReference type="AlphaFoldDB" id="A0A7K1SVD2"/>
<comment type="caution">
    <text evidence="3">The sequence shown here is derived from an EMBL/GenBank/DDBJ whole genome shotgun (WGS) entry which is preliminary data.</text>
</comment>
<dbReference type="InterPro" id="IPR011006">
    <property type="entry name" value="CheY-like_superfamily"/>
</dbReference>
<dbReference type="SUPFAM" id="SSF52172">
    <property type="entry name" value="CheY-like"/>
    <property type="match status" value="1"/>
</dbReference>
<dbReference type="RefSeq" id="WP_157565425.1">
    <property type="nucleotide sequence ID" value="NZ_WPIK01000005.1"/>
</dbReference>
<gene>
    <name evidence="3" type="ORF">GO621_06810</name>
</gene>
<evidence type="ECO:0000313" key="4">
    <source>
        <dbReference type="Proteomes" id="UP000462014"/>
    </source>
</evidence>
<accession>A0A7K1SVD2</accession>
<evidence type="ECO:0000259" key="2">
    <source>
        <dbReference type="PROSITE" id="PS50110"/>
    </source>
</evidence>
<dbReference type="PROSITE" id="PS50110">
    <property type="entry name" value="RESPONSE_REGULATORY"/>
    <property type="match status" value="1"/>
</dbReference>
<feature type="modified residue" description="4-aspartylphosphate" evidence="1">
    <location>
        <position position="65"/>
    </location>
</feature>
<dbReference type="Gene3D" id="3.40.50.2300">
    <property type="match status" value="1"/>
</dbReference>
<dbReference type="Pfam" id="PF00072">
    <property type="entry name" value="Response_reg"/>
    <property type="match status" value="1"/>
</dbReference>
<dbReference type="Proteomes" id="UP000462014">
    <property type="component" value="Unassembled WGS sequence"/>
</dbReference>
<proteinExistence type="predicted"/>
<protein>
    <submittedName>
        <fullName evidence="3">Response regulator</fullName>
    </submittedName>
</protein>
<dbReference type="EMBL" id="WPIK01000005">
    <property type="protein sequence ID" value="MVN21243.1"/>
    <property type="molecule type" value="Genomic_DNA"/>
</dbReference>
<dbReference type="PANTHER" id="PTHR44520">
    <property type="entry name" value="RESPONSE REGULATOR RCP1-RELATED"/>
    <property type="match status" value="1"/>
</dbReference>
<dbReference type="GO" id="GO:0000160">
    <property type="term" value="P:phosphorelay signal transduction system"/>
    <property type="evidence" value="ECO:0007669"/>
    <property type="project" value="InterPro"/>
</dbReference>